<reference evidence="2 3" key="1">
    <citation type="submission" date="2022-12" db="EMBL/GenBank/DDBJ databases">
        <title>Chromosome-level genome of Tegillarca granosa.</title>
        <authorList>
            <person name="Kim J."/>
        </authorList>
    </citation>
    <scope>NUCLEOTIDE SEQUENCE [LARGE SCALE GENOMIC DNA]</scope>
    <source>
        <strain evidence="2">Teg-2019</strain>
        <tissue evidence="2">Adductor muscle</tissue>
    </source>
</reference>
<protein>
    <submittedName>
        <fullName evidence="2">Uncharacterized protein</fullName>
    </submittedName>
</protein>
<keyword evidence="1" id="KW-0175">Coiled coil</keyword>
<evidence type="ECO:0000256" key="1">
    <source>
        <dbReference type="SAM" id="Coils"/>
    </source>
</evidence>
<proteinExistence type="predicted"/>
<gene>
    <name evidence="2" type="ORF">KUTeg_021611</name>
</gene>
<evidence type="ECO:0000313" key="3">
    <source>
        <dbReference type="Proteomes" id="UP001217089"/>
    </source>
</evidence>
<dbReference type="Proteomes" id="UP001217089">
    <property type="component" value="Unassembled WGS sequence"/>
</dbReference>
<keyword evidence="3" id="KW-1185">Reference proteome</keyword>
<organism evidence="2 3">
    <name type="scientific">Tegillarca granosa</name>
    <name type="common">Malaysian cockle</name>
    <name type="synonym">Anadara granosa</name>
    <dbReference type="NCBI Taxonomy" id="220873"/>
    <lineage>
        <taxon>Eukaryota</taxon>
        <taxon>Metazoa</taxon>
        <taxon>Spiralia</taxon>
        <taxon>Lophotrochozoa</taxon>
        <taxon>Mollusca</taxon>
        <taxon>Bivalvia</taxon>
        <taxon>Autobranchia</taxon>
        <taxon>Pteriomorphia</taxon>
        <taxon>Arcoida</taxon>
        <taxon>Arcoidea</taxon>
        <taxon>Arcidae</taxon>
        <taxon>Tegillarca</taxon>
    </lineage>
</organism>
<sequence>MARNTTIKDQTTTSACKTPHQIKVQTEVDLLSEIEKCKSDIASMQTRIQQMNSQSSNGLQRNNANVQQLSNNYVAQQNNTMGMLSNIFQINSEPYRVFNINSYIKKSSDNQNTKFVHNFLWDEPILFSEKDGIATITTSGIKFNHKLDKEYYKLSVEQWNYGSNQILLDMMSKQQITTQGIKDYLLYQKSVNRPFRKHMRKSVLLYDHEYRELQHTENFNWNTHQPNLHEFNLLVEPNYTTVQVLHGNQFNTSVPAKTEMLQKQRKRGPFPKDGKEICLKFNGAFYDNCSMKAVFIPGKYNTIADACSRLHKPGYLSQSYSVVPTLTFETFTDGSKVTEPRQQAEVYKSKVWANSTATT</sequence>
<name>A0ABQ9E880_TEGGR</name>
<dbReference type="EMBL" id="JARBDR010000919">
    <property type="protein sequence ID" value="KAJ8300092.1"/>
    <property type="molecule type" value="Genomic_DNA"/>
</dbReference>
<evidence type="ECO:0000313" key="2">
    <source>
        <dbReference type="EMBL" id="KAJ8300092.1"/>
    </source>
</evidence>
<accession>A0ABQ9E880</accession>
<comment type="caution">
    <text evidence="2">The sequence shown here is derived from an EMBL/GenBank/DDBJ whole genome shotgun (WGS) entry which is preliminary data.</text>
</comment>
<feature type="coiled-coil region" evidence="1">
    <location>
        <begin position="34"/>
        <end position="79"/>
    </location>
</feature>